<dbReference type="Pfam" id="PF13419">
    <property type="entry name" value="HAD_2"/>
    <property type="match status" value="1"/>
</dbReference>
<protein>
    <recommendedName>
        <fullName evidence="3">HAD family phosphatase</fullName>
    </recommendedName>
</protein>
<dbReference type="InterPro" id="IPR023214">
    <property type="entry name" value="HAD_sf"/>
</dbReference>
<evidence type="ECO:0008006" key="3">
    <source>
        <dbReference type="Google" id="ProtNLM"/>
    </source>
</evidence>
<evidence type="ECO:0000313" key="1">
    <source>
        <dbReference type="EMBL" id="OGE81072.1"/>
    </source>
</evidence>
<dbReference type="InterPro" id="IPR041492">
    <property type="entry name" value="HAD_2"/>
</dbReference>
<sequence length="70" mass="8438">MKLKAVIFDIDGVLIDSVYANAVFFERFFRKYAPDVKYSKSQYIERNHMTMWDIIKHFTKAESDDEVRRL</sequence>
<dbReference type="InterPro" id="IPR023198">
    <property type="entry name" value="PGP-like_dom2"/>
</dbReference>
<evidence type="ECO:0000313" key="2">
    <source>
        <dbReference type="Proteomes" id="UP000178892"/>
    </source>
</evidence>
<dbReference type="InterPro" id="IPR036412">
    <property type="entry name" value="HAD-like_sf"/>
</dbReference>
<accession>A0A1F5NU58</accession>
<comment type="caution">
    <text evidence="1">The sequence shown here is derived from an EMBL/GenBank/DDBJ whole genome shotgun (WGS) entry which is preliminary data.</text>
</comment>
<dbReference type="Gene3D" id="1.10.150.240">
    <property type="entry name" value="Putative phosphatase, domain 2"/>
    <property type="match status" value="1"/>
</dbReference>
<dbReference type="SUPFAM" id="SSF56784">
    <property type="entry name" value="HAD-like"/>
    <property type="match status" value="1"/>
</dbReference>
<dbReference type="STRING" id="1817825.A2720_00815"/>
<gene>
    <name evidence="1" type="ORF">A2720_00815</name>
</gene>
<dbReference type="EMBL" id="MFEL01000010">
    <property type="protein sequence ID" value="OGE81072.1"/>
    <property type="molecule type" value="Genomic_DNA"/>
</dbReference>
<reference evidence="1 2" key="1">
    <citation type="journal article" date="2016" name="Nat. Commun.">
        <title>Thousands of microbial genomes shed light on interconnected biogeochemical processes in an aquifer system.</title>
        <authorList>
            <person name="Anantharaman K."/>
            <person name="Brown C.T."/>
            <person name="Hug L.A."/>
            <person name="Sharon I."/>
            <person name="Castelle C.J."/>
            <person name="Probst A.J."/>
            <person name="Thomas B.C."/>
            <person name="Singh A."/>
            <person name="Wilkins M.J."/>
            <person name="Karaoz U."/>
            <person name="Brodie E.L."/>
            <person name="Williams K.H."/>
            <person name="Hubbard S.S."/>
            <person name="Banfield J.F."/>
        </authorList>
    </citation>
    <scope>NUCLEOTIDE SEQUENCE [LARGE SCALE GENOMIC DNA]</scope>
</reference>
<proteinExistence type="predicted"/>
<dbReference type="Gene3D" id="3.40.50.1000">
    <property type="entry name" value="HAD superfamily/HAD-like"/>
    <property type="match status" value="1"/>
</dbReference>
<dbReference type="Proteomes" id="UP000178892">
    <property type="component" value="Unassembled WGS sequence"/>
</dbReference>
<name>A0A1F5NU58_9BACT</name>
<organism evidence="1 2">
    <name type="scientific">Candidatus Doudnabacteria bacterium RIFCSPHIGHO2_01_FULL_46_24</name>
    <dbReference type="NCBI Taxonomy" id="1817825"/>
    <lineage>
        <taxon>Bacteria</taxon>
        <taxon>Candidatus Doudnaibacteriota</taxon>
    </lineage>
</organism>
<dbReference type="AlphaFoldDB" id="A0A1F5NU58"/>